<sequence length="308" mass="32159">MAHPFRALPDAGGRNGGVPAAAGRALRGFWALILPTSCVGCGRHDSSLCRPCRRAFRRATVRPFRAEAGAGSLPLRDPAAPQTGAPPGADDADGGFEPLPVVAAGIYGGVVARALLAFKNAGHTDLARPLAAALGGALLAARAGLPADPCLLVPVPTRGRSLRRRGYDPLGLLLDGLRRRGELPAGSRLARPVAHRHPGVRTGVRPALMPWFSSARRGGQKGLGRRGRQENVAGSMRIRRRYRGRLGGVQCLVVDDVLTTGATLAEVVRTLRAEGAAVACAVVLAATPPPSGTESAYSEFRRNRRGEG</sequence>
<dbReference type="OrthoDB" id="5244859at2"/>
<dbReference type="InterPro" id="IPR051910">
    <property type="entry name" value="ComF/GntX_DNA_util-trans"/>
</dbReference>
<evidence type="ECO:0000256" key="1">
    <source>
        <dbReference type="ARBA" id="ARBA00008007"/>
    </source>
</evidence>
<evidence type="ECO:0000313" key="5">
    <source>
        <dbReference type="Proteomes" id="UP000295411"/>
    </source>
</evidence>
<accession>A0A4R5TRH9</accession>
<feature type="compositionally biased region" description="Basic and acidic residues" evidence="2">
    <location>
        <begin position="299"/>
        <end position="308"/>
    </location>
</feature>
<dbReference type="InterPro" id="IPR000836">
    <property type="entry name" value="PRTase_dom"/>
</dbReference>
<feature type="region of interest" description="Disordered" evidence="2">
    <location>
        <begin position="289"/>
        <end position="308"/>
    </location>
</feature>
<feature type="region of interest" description="Disordered" evidence="2">
    <location>
        <begin position="70"/>
        <end position="90"/>
    </location>
</feature>
<evidence type="ECO:0000259" key="3">
    <source>
        <dbReference type="Pfam" id="PF00156"/>
    </source>
</evidence>
<dbReference type="Gene3D" id="3.40.50.2020">
    <property type="match status" value="1"/>
</dbReference>
<organism evidence="4 5">
    <name type="scientific">Arthrobacter crusticola</name>
    <dbReference type="NCBI Taxonomy" id="2547960"/>
    <lineage>
        <taxon>Bacteria</taxon>
        <taxon>Bacillati</taxon>
        <taxon>Actinomycetota</taxon>
        <taxon>Actinomycetes</taxon>
        <taxon>Micrococcales</taxon>
        <taxon>Micrococcaceae</taxon>
        <taxon>Arthrobacter</taxon>
    </lineage>
</organism>
<feature type="compositionally biased region" description="Low complexity" evidence="2">
    <location>
        <begin position="77"/>
        <end position="89"/>
    </location>
</feature>
<dbReference type="InterPro" id="IPR029057">
    <property type="entry name" value="PRTase-like"/>
</dbReference>
<dbReference type="PANTHER" id="PTHR47505">
    <property type="entry name" value="DNA UTILIZATION PROTEIN YHGH"/>
    <property type="match status" value="1"/>
</dbReference>
<name>A0A4R5TRH9_9MICC</name>
<dbReference type="EMBL" id="SMTK01000006">
    <property type="protein sequence ID" value="TDK23573.1"/>
    <property type="molecule type" value="Genomic_DNA"/>
</dbReference>
<dbReference type="Pfam" id="PF00156">
    <property type="entry name" value="Pribosyltran"/>
    <property type="match status" value="1"/>
</dbReference>
<dbReference type="RefSeq" id="WP_133405036.1">
    <property type="nucleotide sequence ID" value="NZ_SMTK01000006.1"/>
</dbReference>
<keyword evidence="5" id="KW-1185">Reference proteome</keyword>
<evidence type="ECO:0000256" key="2">
    <source>
        <dbReference type="SAM" id="MobiDB-lite"/>
    </source>
</evidence>
<proteinExistence type="inferred from homology"/>
<comment type="similarity">
    <text evidence="1">Belongs to the ComF/GntX family.</text>
</comment>
<feature type="domain" description="Phosphoribosyltransferase" evidence="3">
    <location>
        <begin position="247"/>
        <end position="285"/>
    </location>
</feature>
<evidence type="ECO:0000313" key="4">
    <source>
        <dbReference type="EMBL" id="TDK23573.1"/>
    </source>
</evidence>
<dbReference type="CDD" id="cd06223">
    <property type="entry name" value="PRTases_typeI"/>
    <property type="match status" value="1"/>
</dbReference>
<reference evidence="4 5" key="1">
    <citation type="submission" date="2019-03" db="EMBL/GenBank/DDBJ databases">
        <title>Arthrobacter sp. nov., an bacterium isolated from biocrust in Mu Us Desert.</title>
        <authorList>
            <person name="Lixiong L."/>
        </authorList>
    </citation>
    <scope>NUCLEOTIDE SEQUENCE [LARGE SCALE GENOMIC DNA]</scope>
    <source>
        <strain evidence="4 5">SLN-3</strain>
    </source>
</reference>
<comment type="caution">
    <text evidence="4">The sequence shown here is derived from an EMBL/GenBank/DDBJ whole genome shotgun (WGS) entry which is preliminary data.</text>
</comment>
<dbReference type="SUPFAM" id="SSF53271">
    <property type="entry name" value="PRTase-like"/>
    <property type="match status" value="1"/>
</dbReference>
<protein>
    <submittedName>
        <fullName evidence="4">ComF family protein</fullName>
    </submittedName>
</protein>
<gene>
    <name evidence="4" type="ORF">E2F48_16440</name>
</gene>
<dbReference type="PANTHER" id="PTHR47505:SF1">
    <property type="entry name" value="DNA UTILIZATION PROTEIN YHGH"/>
    <property type="match status" value="1"/>
</dbReference>
<dbReference type="AlphaFoldDB" id="A0A4R5TRH9"/>
<dbReference type="Proteomes" id="UP000295411">
    <property type="component" value="Unassembled WGS sequence"/>
</dbReference>